<reference evidence="2 3" key="1">
    <citation type="submission" date="2013-08" db="EMBL/GenBank/DDBJ databases">
        <authorList>
            <person name="Huang J."/>
            <person name="Wang G."/>
        </authorList>
    </citation>
    <scope>NUCLEOTIDE SEQUENCE [LARGE SCALE GENOMIC DNA]</scope>
    <source>
        <strain evidence="2 3">BH030004</strain>
    </source>
</reference>
<evidence type="ECO:0008006" key="4">
    <source>
        <dbReference type="Google" id="ProtNLM"/>
    </source>
</evidence>
<keyword evidence="3" id="KW-1185">Reference proteome</keyword>
<dbReference type="Pfam" id="PF14168">
    <property type="entry name" value="YjzC"/>
    <property type="match status" value="1"/>
</dbReference>
<sequence length="59" mass="6702">MGQRHQFKHGDKAPNNGFYVEIGETGSMVKGPKQIHLNAGESFPSNSNKDRVWTYKRKP</sequence>
<dbReference type="AlphaFoldDB" id="A0A0A5G4I1"/>
<evidence type="ECO:0000313" key="3">
    <source>
        <dbReference type="Proteomes" id="UP000030403"/>
    </source>
</evidence>
<name>A0A0A5G4I1_9BACI</name>
<organism evidence="2 3">
    <name type="scientific">Pontibacillus marinus BH030004 = DSM 16465</name>
    <dbReference type="NCBI Taxonomy" id="1385511"/>
    <lineage>
        <taxon>Bacteria</taxon>
        <taxon>Bacillati</taxon>
        <taxon>Bacillota</taxon>
        <taxon>Bacilli</taxon>
        <taxon>Bacillales</taxon>
        <taxon>Bacillaceae</taxon>
        <taxon>Pontibacillus</taxon>
    </lineage>
</organism>
<feature type="region of interest" description="Disordered" evidence="1">
    <location>
        <begin position="34"/>
        <end position="59"/>
    </location>
</feature>
<protein>
    <recommendedName>
        <fullName evidence="4">YjzC family protein</fullName>
    </recommendedName>
</protein>
<dbReference type="InterPro" id="IPR025549">
    <property type="entry name" value="YjzC"/>
</dbReference>
<gene>
    <name evidence="2" type="ORF">N783_12830</name>
</gene>
<evidence type="ECO:0000256" key="1">
    <source>
        <dbReference type="SAM" id="MobiDB-lite"/>
    </source>
</evidence>
<accession>A0A0A5G4I1</accession>
<dbReference type="RefSeq" id="WP_027448097.1">
    <property type="nucleotide sequence ID" value="NZ_AVPF01000034.1"/>
</dbReference>
<evidence type="ECO:0000313" key="2">
    <source>
        <dbReference type="EMBL" id="KGX86043.1"/>
    </source>
</evidence>
<dbReference type="OrthoDB" id="5244304at2"/>
<proteinExistence type="predicted"/>
<dbReference type="eggNOG" id="ENOG50339XF">
    <property type="taxonomic scope" value="Bacteria"/>
</dbReference>
<dbReference type="Proteomes" id="UP000030403">
    <property type="component" value="Unassembled WGS sequence"/>
</dbReference>
<dbReference type="EMBL" id="AVPF01000034">
    <property type="protein sequence ID" value="KGX86043.1"/>
    <property type="molecule type" value="Genomic_DNA"/>
</dbReference>
<dbReference type="STRING" id="1385511.GCA_000425225_00652"/>
<comment type="caution">
    <text evidence="2">The sequence shown here is derived from an EMBL/GenBank/DDBJ whole genome shotgun (WGS) entry which is preliminary data.</text>
</comment>